<dbReference type="PANTHER" id="PTHR21027">
    <property type="entry name" value="TRNA-SPLICING ENDONUCLEASE SUBUNIT SEN54"/>
    <property type="match status" value="1"/>
</dbReference>
<dbReference type="Pfam" id="PF12928">
    <property type="entry name" value="tRNA_int_end_N2"/>
    <property type="match status" value="1"/>
</dbReference>
<dbReference type="EMBL" id="JARGDH010000001">
    <property type="protein sequence ID" value="KAL0279596.1"/>
    <property type="molecule type" value="Genomic_DNA"/>
</dbReference>
<evidence type="ECO:0000313" key="4">
    <source>
        <dbReference type="EMBL" id="KAL0279596.1"/>
    </source>
</evidence>
<keyword evidence="2" id="KW-0819">tRNA processing</keyword>
<accession>A0AAW2ICW5</accession>
<comment type="similarity">
    <text evidence="1">Belongs to the SEN54 family.</text>
</comment>
<dbReference type="GO" id="GO:0000214">
    <property type="term" value="C:tRNA-intron endonuclease complex"/>
    <property type="evidence" value="ECO:0007669"/>
    <property type="project" value="TreeGrafter"/>
</dbReference>
<proteinExistence type="inferred from homology"/>
<dbReference type="InterPro" id="IPR024337">
    <property type="entry name" value="tRNA_splic_suSen54"/>
</dbReference>
<organism evidence="4">
    <name type="scientific">Menopon gallinae</name>
    <name type="common">poultry shaft louse</name>
    <dbReference type="NCBI Taxonomy" id="328185"/>
    <lineage>
        <taxon>Eukaryota</taxon>
        <taxon>Metazoa</taxon>
        <taxon>Ecdysozoa</taxon>
        <taxon>Arthropoda</taxon>
        <taxon>Hexapoda</taxon>
        <taxon>Insecta</taxon>
        <taxon>Pterygota</taxon>
        <taxon>Neoptera</taxon>
        <taxon>Paraneoptera</taxon>
        <taxon>Psocodea</taxon>
        <taxon>Troctomorpha</taxon>
        <taxon>Phthiraptera</taxon>
        <taxon>Amblycera</taxon>
        <taxon>Menoponidae</taxon>
        <taxon>Menopon</taxon>
    </lineage>
</organism>
<evidence type="ECO:0000256" key="2">
    <source>
        <dbReference type="ARBA" id="ARBA00022694"/>
    </source>
</evidence>
<evidence type="ECO:0000259" key="3">
    <source>
        <dbReference type="Pfam" id="PF12928"/>
    </source>
</evidence>
<dbReference type="GO" id="GO:0000379">
    <property type="term" value="P:tRNA-type intron splice site recognition and cleavage"/>
    <property type="evidence" value="ECO:0007669"/>
    <property type="project" value="TreeGrafter"/>
</dbReference>
<comment type="caution">
    <text evidence="4">The sequence shown here is derived from an EMBL/GenBank/DDBJ whole genome shotgun (WGS) entry which is preliminary data.</text>
</comment>
<dbReference type="InterPro" id="IPR024336">
    <property type="entry name" value="tRNA_splic_suSen54_N"/>
</dbReference>
<reference evidence="4" key="1">
    <citation type="journal article" date="2024" name="Gigascience">
        <title>Chromosome-level genome of the poultry shaft louse Menopon gallinae provides insight into the host-switching and adaptive evolution of parasitic lice.</title>
        <authorList>
            <person name="Xu Y."/>
            <person name="Ma L."/>
            <person name="Liu S."/>
            <person name="Liang Y."/>
            <person name="Liu Q."/>
            <person name="He Z."/>
            <person name="Tian L."/>
            <person name="Duan Y."/>
            <person name="Cai W."/>
            <person name="Li H."/>
            <person name="Song F."/>
        </authorList>
    </citation>
    <scope>NUCLEOTIDE SEQUENCE</scope>
    <source>
        <strain evidence="4">Cailab_2023a</strain>
    </source>
</reference>
<gene>
    <name evidence="4" type="ORF">PYX00_001115</name>
</gene>
<name>A0AAW2ICW5_9NEOP</name>
<dbReference type="AlphaFoldDB" id="A0AAW2ICW5"/>
<dbReference type="PANTHER" id="PTHR21027:SF1">
    <property type="entry name" value="TRNA-SPLICING ENDONUCLEASE SUBUNIT SEN54"/>
    <property type="match status" value="1"/>
</dbReference>
<evidence type="ECO:0000256" key="1">
    <source>
        <dbReference type="ARBA" id="ARBA00005736"/>
    </source>
</evidence>
<feature type="domain" description="tRNA-splicing endonuclease subunit Sen54 N-terminal" evidence="3">
    <location>
        <begin position="51"/>
        <end position="114"/>
    </location>
</feature>
<protein>
    <recommendedName>
        <fullName evidence="3">tRNA-splicing endonuclease subunit Sen54 N-terminal domain-containing protein</fullName>
    </recommendedName>
</protein>
<sequence>METRLTAKEVTEYHTKGIPSVPGFGIKYFEPKGSLDEESEINSILNATKELVSYKKVQKLGSLSQAVWHRDIQKAEVTHQVGSYWSSVGHTVDKKLFLFPEEALYLVETGVLELQHGDIPVSIQRAYSLLLEPATDLTEDCYRVYAQLTANGYKVLRHNASNILTKYEKQLQIHKAGIKVKKNVHHGKRKEPITDGSDEMPDLKNIHSLVQQFEDDVPIVHAVVFPDFVSFYNIDQITSPTCE</sequence>